<dbReference type="PANTHER" id="PTHR28286:SF1">
    <property type="entry name" value="30 KDA HEAT SHOCK PROTEIN-RELATED"/>
    <property type="match status" value="1"/>
</dbReference>
<organism evidence="8 9">
    <name type="scientific">Candida viswanathii</name>
    <dbReference type="NCBI Taxonomy" id="5486"/>
    <lineage>
        <taxon>Eukaryota</taxon>
        <taxon>Fungi</taxon>
        <taxon>Dikarya</taxon>
        <taxon>Ascomycota</taxon>
        <taxon>Saccharomycotina</taxon>
        <taxon>Pichiomycetes</taxon>
        <taxon>Debaryomycetaceae</taxon>
        <taxon>Candida/Lodderomyces clade</taxon>
        <taxon>Candida</taxon>
    </lineage>
</organism>
<dbReference type="STRING" id="5486.A0A367Y5G6"/>
<dbReference type="Pfam" id="PF01036">
    <property type="entry name" value="Bac_rhodopsin"/>
    <property type="match status" value="1"/>
</dbReference>
<feature type="transmembrane region" description="Helical" evidence="7">
    <location>
        <begin position="124"/>
        <end position="141"/>
    </location>
</feature>
<feature type="transmembrane region" description="Helical" evidence="7">
    <location>
        <begin position="259"/>
        <end position="282"/>
    </location>
</feature>
<comment type="subcellular location">
    <subcellularLocation>
        <location evidence="1">Membrane</location>
        <topology evidence="1">Multi-pass membrane protein</topology>
    </subcellularLocation>
</comment>
<keyword evidence="9" id="KW-1185">Reference proteome</keyword>
<dbReference type="InterPro" id="IPR043476">
    <property type="entry name" value="Yro2-like_7TM"/>
</dbReference>
<keyword evidence="5 7" id="KW-0472">Membrane</keyword>
<dbReference type="SMART" id="SM01021">
    <property type="entry name" value="Bac_rhodopsin"/>
    <property type="match status" value="1"/>
</dbReference>
<evidence type="ECO:0000256" key="6">
    <source>
        <dbReference type="SAM" id="MobiDB-lite"/>
    </source>
</evidence>
<dbReference type="Proteomes" id="UP000253472">
    <property type="component" value="Unassembled WGS sequence"/>
</dbReference>
<accession>A0A367Y5G6</accession>
<proteinExistence type="inferred from homology"/>
<dbReference type="Gene3D" id="1.20.1070.10">
    <property type="entry name" value="Rhodopsin 7-helix transmembrane proteins"/>
    <property type="match status" value="1"/>
</dbReference>
<comment type="similarity">
    <text evidence="2">Belongs to the archaeal/bacterial/fungal opsin family.</text>
</comment>
<feature type="transmembrane region" description="Helical" evidence="7">
    <location>
        <begin position="78"/>
        <end position="96"/>
    </location>
</feature>
<feature type="transmembrane region" description="Helical" evidence="7">
    <location>
        <begin position="192"/>
        <end position="214"/>
    </location>
</feature>
<keyword evidence="8" id="KW-0346">Stress response</keyword>
<feature type="transmembrane region" description="Helical" evidence="7">
    <location>
        <begin position="162"/>
        <end position="186"/>
    </location>
</feature>
<dbReference type="SUPFAM" id="SSF81321">
    <property type="entry name" value="Family A G protein-coupled receptor-like"/>
    <property type="match status" value="1"/>
</dbReference>
<dbReference type="GO" id="GO:0005783">
    <property type="term" value="C:endoplasmic reticulum"/>
    <property type="evidence" value="ECO:0007669"/>
    <property type="project" value="TreeGrafter"/>
</dbReference>
<keyword evidence="4 7" id="KW-1133">Transmembrane helix</keyword>
<dbReference type="CDD" id="cd15239">
    <property type="entry name" value="7tm_YRO2_fungal-like"/>
    <property type="match status" value="1"/>
</dbReference>
<evidence type="ECO:0000256" key="4">
    <source>
        <dbReference type="ARBA" id="ARBA00022989"/>
    </source>
</evidence>
<dbReference type="GO" id="GO:0005886">
    <property type="term" value="C:plasma membrane"/>
    <property type="evidence" value="ECO:0007669"/>
    <property type="project" value="TreeGrafter"/>
</dbReference>
<keyword evidence="3 7" id="KW-0812">Transmembrane</keyword>
<reference evidence="8 9" key="1">
    <citation type="submission" date="2018-06" db="EMBL/GenBank/DDBJ databases">
        <title>Whole genome sequencing of Candida tropicalis (genome annotated by CSBL at Korea University).</title>
        <authorList>
            <person name="Ahn J."/>
        </authorList>
    </citation>
    <scope>NUCLEOTIDE SEQUENCE [LARGE SCALE GENOMIC DNA]</scope>
    <source>
        <strain evidence="8 9">ATCC 20962</strain>
    </source>
</reference>
<feature type="compositionally biased region" description="Basic and acidic residues" evidence="6">
    <location>
        <begin position="344"/>
        <end position="365"/>
    </location>
</feature>
<name>A0A367Y5G6_9ASCO</name>
<evidence type="ECO:0000313" key="8">
    <source>
        <dbReference type="EMBL" id="RCK60869.1"/>
    </source>
</evidence>
<evidence type="ECO:0000256" key="1">
    <source>
        <dbReference type="ARBA" id="ARBA00004141"/>
    </source>
</evidence>
<feature type="compositionally biased region" description="Basic and acidic residues" evidence="6">
    <location>
        <begin position="300"/>
        <end position="328"/>
    </location>
</feature>
<gene>
    <name evidence="8" type="primary">HSP30_3</name>
    <name evidence="8" type="ORF">Cantr_08452</name>
</gene>
<evidence type="ECO:0000256" key="7">
    <source>
        <dbReference type="SAM" id="Phobius"/>
    </source>
</evidence>
<evidence type="ECO:0000256" key="3">
    <source>
        <dbReference type="ARBA" id="ARBA00022692"/>
    </source>
</evidence>
<evidence type="ECO:0000313" key="9">
    <source>
        <dbReference type="Proteomes" id="UP000253472"/>
    </source>
</evidence>
<evidence type="ECO:0000256" key="5">
    <source>
        <dbReference type="ARBA" id="ARBA00023136"/>
    </source>
</evidence>
<feature type="region of interest" description="Disordered" evidence="6">
    <location>
        <begin position="300"/>
        <end position="373"/>
    </location>
</feature>
<comment type="caution">
    <text evidence="8">The sequence shown here is derived from an EMBL/GenBank/DDBJ whole genome shotgun (WGS) entry which is preliminary data.</text>
</comment>
<dbReference type="AlphaFoldDB" id="A0A367Y5G6"/>
<feature type="transmembrane region" description="Helical" evidence="7">
    <location>
        <begin position="226"/>
        <end position="247"/>
    </location>
</feature>
<sequence length="373" mass="41416">MTATTYNPASSVFVVSDIVKRNRAIDVNPPNPAVDFHITSHGSSWLWAAFSLFAVFAIIHVFIYAFTSARRSGLKKALLIIPLFTNAIFAFAYYTYASNLGYTWIPAQFHHIGEGNRQIFYCKFIAWFLGWPLVLAIFQIVTNTSFTHADEESNFFKKFLTLFELLFTRVLAIEVFVLGLLIGALIESSYKWGYFTFAVVFQLFAMYLVAKDVFASFKSSIHSGLGNLLILAFFVVWILYPICWALSEGGNVIQPDSEAVFYGILDLITFGIIPILLTWLAIKNVDEDFFSKLWHTNKPRGHDVEEPHPNDGLPDAEKTVGETPRHSGDTAVAPSGVPEQTAADAERAGDRAADAAERAGDRAADDAAAATRT</sequence>
<evidence type="ECO:0000256" key="2">
    <source>
        <dbReference type="ARBA" id="ARBA00008130"/>
    </source>
</evidence>
<dbReference type="FunFam" id="1.20.1070.10:FF:000160">
    <property type="entry name" value="Related to Opsin-1"/>
    <property type="match status" value="1"/>
</dbReference>
<dbReference type="InterPro" id="IPR001425">
    <property type="entry name" value="Arc/bac/fun_rhodopsins"/>
</dbReference>
<dbReference type="EMBL" id="QLNQ01000026">
    <property type="protein sequence ID" value="RCK60869.1"/>
    <property type="molecule type" value="Genomic_DNA"/>
</dbReference>
<feature type="transmembrane region" description="Helical" evidence="7">
    <location>
        <begin position="45"/>
        <end position="66"/>
    </location>
</feature>
<dbReference type="OrthoDB" id="536545at2759"/>
<protein>
    <submittedName>
        <fullName evidence="8">Heat shock protein</fullName>
    </submittedName>
</protein>
<dbReference type="PANTHER" id="PTHR28286">
    <property type="match status" value="1"/>
</dbReference>